<protein>
    <submittedName>
        <fullName evidence="6">TetR/AcrR family transcriptional regulator</fullName>
    </submittedName>
</protein>
<evidence type="ECO:0000313" key="7">
    <source>
        <dbReference type="Proteomes" id="UP001501752"/>
    </source>
</evidence>
<dbReference type="Gene3D" id="1.10.357.10">
    <property type="entry name" value="Tetracycline Repressor, domain 2"/>
    <property type="match status" value="1"/>
</dbReference>
<dbReference type="InterPro" id="IPR011075">
    <property type="entry name" value="TetR_C"/>
</dbReference>
<dbReference type="PRINTS" id="PR00455">
    <property type="entry name" value="HTHTETR"/>
</dbReference>
<keyword evidence="2 4" id="KW-0238">DNA-binding</keyword>
<comment type="caution">
    <text evidence="6">The sequence shown here is derived from an EMBL/GenBank/DDBJ whole genome shotgun (WGS) entry which is preliminary data.</text>
</comment>
<evidence type="ECO:0000259" key="5">
    <source>
        <dbReference type="PROSITE" id="PS50977"/>
    </source>
</evidence>
<keyword evidence="3" id="KW-0804">Transcription</keyword>
<proteinExistence type="predicted"/>
<dbReference type="SUPFAM" id="SSF48498">
    <property type="entry name" value="Tetracyclin repressor-like, C-terminal domain"/>
    <property type="match status" value="1"/>
</dbReference>
<dbReference type="InterPro" id="IPR009057">
    <property type="entry name" value="Homeodomain-like_sf"/>
</dbReference>
<evidence type="ECO:0000256" key="2">
    <source>
        <dbReference type="ARBA" id="ARBA00023125"/>
    </source>
</evidence>
<evidence type="ECO:0000313" key="6">
    <source>
        <dbReference type="EMBL" id="GAA4833288.1"/>
    </source>
</evidence>
<dbReference type="PANTHER" id="PTHR30055">
    <property type="entry name" value="HTH-TYPE TRANSCRIPTIONAL REGULATOR RUTR"/>
    <property type="match status" value="1"/>
</dbReference>
<feature type="domain" description="HTH tetR-type" evidence="5">
    <location>
        <begin position="12"/>
        <end position="72"/>
    </location>
</feature>
<dbReference type="InterPro" id="IPR050109">
    <property type="entry name" value="HTH-type_TetR-like_transc_reg"/>
</dbReference>
<keyword evidence="7" id="KW-1185">Reference proteome</keyword>
<dbReference type="Pfam" id="PF00440">
    <property type="entry name" value="TetR_N"/>
    <property type="match status" value="1"/>
</dbReference>
<accession>A0ABP9DBJ9</accession>
<dbReference type="EMBL" id="BAABIS010000001">
    <property type="protein sequence ID" value="GAA4833288.1"/>
    <property type="molecule type" value="Genomic_DNA"/>
</dbReference>
<gene>
    <name evidence="6" type="ORF">GCM10023235_04730</name>
</gene>
<evidence type="ECO:0000256" key="3">
    <source>
        <dbReference type="ARBA" id="ARBA00023163"/>
    </source>
</evidence>
<dbReference type="SUPFAM" id="SSF46689">
    <property type="entry name" value="Homeodomain-like"/>
    <property type="match status" value="1"/>
</dbReference>
<organism evidence="6 7">
    <name type="scientific">Kitasatospora terrestris</name>
    <dbReference type="NCBI Taxonomy" id="258051"/>
    <lineage>
        <taxon>Bacteria</taxon>
        <taxon>Bacillati</taxon>
        <taxon>Actinomycetota</taxon>
        <taxon>Actinomycetes</taxon>
        <taxon>Kitasatosporales</taxon>
        <taxon>Streptomycetaceae</taxon>
        <taxon>Kitasatospora</taxon>
    </lineage>
</organism>
<dbReference type="Gene3D" id="1.10.10.60">
    <property type="entry name" value="Homeodomain-like"/>
    <property type="match status" value="1"/>
</dbReference>
<dbReference type="RefSeq" id="WP_345695069.1">
    <property type="nucleotide sequence ID" value="NZ_BAABIS010000001.1"/>
</dbReference>
<evidence type="ECO:0000256" key="4">
    <source>
        <dbReference type="PROSITE-ProRule" id="PRU00335"/>
    </source>
</evidence>
<reference evidence="7" key="1">
    <citation type="journal article" date="2019" name="Int. J. Syst. Evol. Microbiol.">
        <title>The Global Catalogue of Microorganisms (GCM) 10K type strain sequencing project: providing services to taxonomists for standard genome sequencing and annotation.</title>
        <authorList>
            <consortium name="The Broad Institute Genomics Platform"/>
            <consortium name="The Broad Institute Genome Sequencing Center for Infectious Disease"/>
            <person name="Wu L."/>
            <person name="Ma J."/>
        </authorList>
    </citation>
    <scope>NUCLEOTIDE SEQUENCE [LARGE SCALE GENOMIC DNA]</scope>
    <source>
        <strain evidence="7">JCM 13006</strain>
    </source>
</reference>
<dbReference type="PANTHER" id="PTHR30055:SF148">
    <property type="entry name" value="TETR-FAMILY TRANSCRIPTIONAL REGULATOR"/>
    <property type="match status" value="1"/>
</dbReference>
<name>A0ABP9DBJ9_9ACTN</name>
<dbReference type="InterPro" id="IPR036271">
    <property type="entry name" value="Tet_transcr_reg_TetR-rel_C_sf"/>
</dbReference>
<dbReference type="PROSITE" id="PS50977">
    <property type="entry name" value="HTH_TETR_2"/>
    <property type="match status" value="1"/>
</dbReference>
<dbReference type="InterPro" id="IPR001647">
    <property type="entry name" value="HTH_TetR"/>
</dbReference>
<evidence type="ECO:0000256" key="1">
    <source>
        <dbReference type="ARBA" id="ARBA00023015"/>
    </source>
</evidence>
<feature type="DNA-binding region" description="H-T-H motif" evidence="4">
    <location>
        <begin position="35"/>
        <end position="54"/>
    </location>
</feature>
<keyword evidence="1" id="KW-0805">Transcription regulation</keyword>
<dbReference type="Proteomes" id="UP001501752">
    <property type="component" value="Unassembled WGS sequence"/>
</dbReference>
<dbReference type="Pfam" id="PF16859">
    <property type="entry name" value="TetR_C_11"/>
    <property type="match status" value="1"/>
</dbReference>
<sequence>MTPAPNPELRNQRSHRAILDAALELALRDGYAKVTVEGIAQAAGVGKQTIYRWWPSRAAVVLEALNDRSGPASQVPDTGNVEADITATAEAVIRLLGTDLGTVWRGLVADAQGDPRLAEDLRRTFFEPRMALWRERLQAAVEAGELRTDVPTRTIVELLFGPVYHRLLIMGPDTLDPENTAARVDYLLNGIRKR</sequence>